<dbReference type="STRING" id="1921764.BSR28_04460"/>
<dbReference type="RefSeq" id="WP_073709851.1">
    <property type="nucleotide sequence ID" value="NZ_MQSU01000002.1"/>
</dbReference>
<dbReference type="OrthoDB" id="8480367at2"/>
<accession>A0A1Q5PJD0</accession>
<evidence type="ECO:0000313" key="2">
    <source>
        <dbReference type="EMBL" id="OKL45984.1"/>
    </source>
</evidence>
<keyword evidence="3" id="KW-1185">Reference proteome</keyword>
<dbReference type="InterPro" id="IPR022183">
    <property type="entry name" value="DUF3710"/>
</dbReference>
<dbReference type="AlphaFoldDB" id="A0A1Q5PJD0"/>
<dbReference type="Pfam" id="PF12502">
    <property type="entry name" value="DUF3710"/>
    <property type="match status" value="1"/>
</dbReference>
<protein>
    <recommendedName>
        <fullName evidence="4">DUF3710 domain-containing protein</fullName>
    </recommendedName>
</protein>
<sequence>MGLFSRKKSATEAETIAPSASTEATSETVEAEESTPAVGPQELKPEELLEGGFADLGVLKIRPVEGMQVNLPSENPPFEFITFIIGNSAVQISVFAAPKTSGTWEDRREQIIAAYEEQGLTVREGKSRYGTDVLVDLPVETPDGRVGTGTIRFAGASGPRWVAQFGFHGPAVDPESAAAKMIDEFLDQVRIERGNAPHPPFTPLPITLPMEHEE</sequence>
<dbReference type="EMBL" id="MQSV01000007">
    <property type="protein sequence ID" value="OKL45984.1"/>
    <property type="molecule type" value="Genomic_DNA"/>
</dbReference>
<evidence type="ECO:0008006" key="4">
    <source>
        <dbReference type="Google" id="ProtNLM"/>
    </source>
</evidence>
<evidence type="ECO:0000313" key="3">
    <source>
        <dbReference type="Proteomes" id="UP000186785"/>
    </source>
</evidence>
<comment type="caution">
    <text evidence="2">The sequence shown here is derived from an EMBL/GenBank/DDBJ whole genome shotgun (WGS) entry which is preliminary data.</text>
</comment>
<feature type="region of interest" description="Disordered" evidence="1">
    <location>
        <begin position="1"/>
        <end position="44"/>
    </location>
</feature>
<feature type="region of interest" description="Disordered" evidence="1">
    <location>
        <begin position="193"/>
        <end position="214"/>
    </location>
</feature>
<proteinExistence type="predicted"/>
<gene>
    <name evidence="2" type="ORF">BSR29_08365</name>
</gene>
<name>A0A1Q5PJD0_9ACTO</name>
<evidence type="ECO:0000256" key="1">
    <source>
        <dbReference type="SAM" id="MobiDB-lite"/>
    </source>
</evidence>
<organism evidence="2 3">
    <name type="scientific">Boudabousia liubingyangii</name>
    <dbReference type="NCBI Taxonomy" id="1921764"/>
    <lineage>
        <taxon>Bacteria</taxon>
        <taxon>Bacillati</taxon>
        <taxon>Actinomycetota</taxon>
        <taxon>Actinomycetes</taxon>
        <taxon>Actinomycetales</taxon>
        <taxon>Actinomycetaceae</taxon>
        <taxon>Boudabousia</taxon>
    </lineage>
</organism>
<feature type="compositionally biased region" description="Low complexity" evidence="1">
    <location>
        <begin position="12"/>
        <end position="38"/>
    </location>
</feature>
<dbReference type="Proteomes" id="UP000186785">
    <property type="component" value="Unassembled WGS sequence"/>
</dbReference>
<reference evidence="2 3" key="1">
    <citation type="submission" date="2016-11" db="EMBL/GenBank/DDBJ databases">
        <title>Actinomyces gypaetusis sp. nov. isolated from the vulture Gypaetus barbatus in Qinghai Tibet Plateau China.</title>
        <authorList>
            <person name="Meng X."/>
        </authorList>
    </citation>
    <scope>NUCLEOTIDE SEQUENCE [LARGE SCALE GENOMIC DNA]</scope>
    <source>
        <strain evidence="2 3">VUL4_2</strain>
    </source>
</reference>